<evidence type="ECO:0000313" key="3">
    <source>
        <dbReference type="EMBL" id="MCG7940918.1"/>
    </source>
</evidence>
<keyword evidence="2" id="KW-0472">Membrane</keyword>
<gene>
    <name evidence="3" type="ORF">JAZ04_18965</name>
</gene>
<reference evidence="3" key="1">
    <citation type="journal article" date="2021" name="Proc. Natl. Acad. Sci. U.S.A.">
        <title>Global biogeography of chemosynthetic symbionts reveals both localized and globally distributed symbiont groups. .</title>
        <authorList>
            <person name="Osvatic J.T."/>
            <person name="Wilkins L.G.E."/>
            <person name="Leibrecht L."/>
            <person name="Leray M."/>
            <person name="Zauner S."/>
            <person name="Polzin J."/>
            <person name="Camacho Y."/>
            <person name="Gros O."/>
            <person name="van Gils J.A."/>
            <person name="Eisen J.A."/>
            <person name="Petersen J.M."/>
            <person name="Yuen B."/>
        </authorList>
    </citation>
    <scope>NUCLEOTIDE SEQUENCE</scope>
    <source>
        <strain evidence="3">MAGL173</strain>
    </source>
</reference>
<keyword evidence="1" id="KW-0175">Coiled coil</keyword>
<keyword evidence="2" id="KW-1133">Transmembrane helix</keyword>
<evidence type="ECO:0000256" key="2">
    <source>
        <dbReference type="SAM" id="Phobius"/>
    </source>
</evidence>
<dbReference type="Proteomes" id="UP000886687">
    <property type="component" value="Unassembled WGS sequence"/>
</dbReference>
<comment type="caution">
    <text evidence="3">The sequence shown here is derived from an EMBL/GenBank/DDBJ whole genome shotgun (WGS) entry which is preliminary data.</text>
</comment>
<keyword evidence="2" id="KW-0812">Transmembrane</keyword>
<dbReference type="InterPro" id="IPR046703">
    <property type="entry name" value="DUF6776"/>
</dbReference>
<dbReference type="EMBL" id="JAEPDI010000015">
    <property type="protein sequence ID" value="MCG7940918.1"/>
    <property type="molecule type" value="Genomic_DNA"/>
</dbReference>
<evidence type="ECO:0000313" key="4">
    <source>
        <dbReference type="Proteomes" id="UP000886687"/>
    </source>
</evidence>
<evidence type="ECO:0000256" key="1">
    <source>
        <dbReference type="SAM" id="Coils"/>
    </source>
</evidence>
<name>A0A9E4K854_9GAMM</name>
<protein>
    <submittedName>
        <fullName evidence="3">Uncharacterized protein</fullName>
    </submittedName>
</protein>
<feature type="coiled-coil region" evidence="1">
    <location>
        <begin position="62"/>
        <end position="110"/>
    </location>
</feature>
<organism evidence="3 4">
    <name type="scientific">Candidatus Thiodiazotropha lotti</name>
    <dbReference type="NCBI Taxonomy" id="2792787"/>
    <lineage>
        <taxon>Bacteria</taxon>
        <taxon>Pseudomonadati</taxon>
        <taxon>Pseudomonadota</taxon>
        <taxon>Gammaproteobacteria</taxon>
        <taxon>Chromatiales</taxon>
        <taxon>Sedimenticolaceae</taxon>
        <taxon>Candidatus Thiodiazotropha</taxon>
    </lineage>
</organism>
<proteinExistence type="predicted"/>
<accession>A0A9E4K854</accession>
<dbReference type="Pfam" id="PF20567">
    <property type="entry name" value="DUF6776"/>
    <property type="match status" value="1"/>
</dbReference>
<feature type="transmembrane region" description="Helical" evidence="2">
    <location>
        <begin position="21"/>
        <end position="40"/>
    </location>
</feature>
<sequence length="240" mass="27080">MSIDKKYRVPKIVAAHQRTPVWLRVGLLLLVLGGVAGLAYQQGGNGIAEGLARLQSGGKDRVTRIEQERNELKRELEMVRQAAEVDREALLAIKDQVKTMQSERLKMEEELAFLRGIVSTSSKKQVLRIQNFKLEKGLEAQQYVYKYTVSQVINSGSVVKGKIEMTVTGLKGERTVNLQLKQLSEEKLESHKMRFRYFQNVEGKLRIPTDFQPAKVKIEVKPTGSKLAPVDAAFEWSPVS</sequence>
<dbReference type="AlphaFoldDB" id="A0A9E4K854"/>